<reference evidence="1" key="1">
    <citation type="journal article" date="2023" name="Mol. Biol. Evol.">
        <title>Third-Generation Sequencing Reveals the Adaptive Role of the Epigenome in Three Deep-Sea Polychaetes.</title>
        <authorList>
            <person name="Perez M."/>
            <person name="Aroh O."/>
            <person name="Sun Y."/>
            <person name="Lan Y."/>
            <person name="Juniper S.K."/>
            <person name="Young C.R."/>
            <person name="Angers B."/>
            <person name="Qian P.Y."/>
        </authorList>
    </citation>
    <scope>NUCLEOTIDE SEQUENCE</scope>
    <source>
        <strain evidence="1">R07B-5</strain>
    </source>
</reference>
<dbReference type="EMBL" id="JAODUO010004962">
    <property type="protein sequence ID" value="KAK2142189.1"/>
    <property type="molecule type" value="Genomic_DNA"/>
</dbReference>
<evidence type="ECO:0000313" key="1">
    <source>
        <dbReference type="EMBL" id="KAK2142189.1"/>
    </source>
</evidence>
<name>A0AAD9IWY2_RIDPI</name>
<evidence type="ECO:0000313" key="2">
    <source>
        <dbReference type="Proteomes" id="UP001209878"/>
    </source>
</evidence>
<protein>
    <submittedName>
        <fullName evidence="1">Uncharacterized protein</fullName>
    </submittedName>
</protein>
<comment type="caution">
    <text evidence="1">The sequence shown here is derived from an EMBL/GenBank/DDBJ whole genome shotgun (WGS) entry which is preliminary data.</text>
</comment>
<proteinExistence type="predicted"/>
<gene>
    <name evidence="1" type="ORF">NP493_4975g00000</name>
</gene>
<dbReference type="AlphaFoldDB" id="A0AAD9IWY2"/>
<accession>A0AAD9IWY2</accession>
<organism evidence="1 2">
    <name type="scientific">Ridgeia piscesae</name>
    <name type="common">Tubeworm</name>
    <dbReference type="NCBI Taxonomy" id="27915"/>
    <lineage>
        <taxon>Eukaryota</taxon>
        <taxon>Metazoa</taxon>
        <taxon>Spiralia</taxon>
        <taxon>Lophotrochozoa</taxon>
        <taxon>Annelida</taxon>
        <taxon>Polychaeta</taxon>
        <taxon>Sedentaria</taxon>
        <taxon>Canalipalpata</taxon>
        <taxon>Sabellida</taxon>
        <taxon>Siboglinidae</taxon>
        <taxon>Ridgeia</taxon>
    </lineage>
</organism>
<keyword evidence="2" id="KW-1185">Reference proteome</keyword>
<sequence>MYMSPCSAVDILRVCTVHTRKVCSSCSQSVYTSSVFISCCVQHCAHITHQIKLKRLFICIMHVRVKLKVCYMDCVCLCVKLKSIFYVLCMQVWYLKFVYICEI</sequence>
<dbReference type="Proteomes" id="UP001209878">
    <property type="component" value="Unassembled WGS sequence"/>
</dbReference>